<accession>A0A917H1G3</accession>
<gene>
    <name evidence="1" type="ORF">GCM10011374_30150</name>
</gene>
<organism evidence="1 2">
    <name type="scientific">Kocuria dechangensis</name>
    <dbReference type="NCBI Taxonomy" id="1176249"/>
    <lineage>
        <taxon>Bacteria</taxon>
        <taxon>Bacillati</taxon>
        <taxon>Actinomycetota</taxon>
        <taxon>Actinomycetes</taxon>
        <taxon>Micrococcales</taxon>
        <taxon>Micrococcaceae</taxon>
        <taxon>Kocuria</taxon>
    </lineage>
</organism>
<evidence type="ECO:0008006" key="3">
    <source>
        <dbReference type="Google" id="ProtNLM"/>
    </source>
</evidence>
<comment type="caution">
    <text evidence="1">The sequence shown here is derived from an EMBL/GenBank/DDBJ whole genome shotgun (WGS) entry which is preliminary data.</text>
</comment>
<dbReference type="Proteomes" id="UP000638848">
    <property type="component" value="Unassembled WGS sequence"/>
</dbReference>
<dbReference type="EMBL" id="BMEQ01000019">
    <property type="protein sequence ID" value="GGG64499.1"/>
    <property type="molecule type" value="Genomic_DNA"/>
</dbReference>
<dbReference type="InterPro" id="IPR006311">
    <property type="entry name" value="TAT_signal"/>
</dbReference>
<dbReference type="PROSITE" id="PS51318">
    <property type="entry name" value="TAT"/>
    <property type="match status" value="1"/>
</dbReference>
<dbReference type="Gene3D" id="2.20.25.650">
    <property type="entry name" value="Tachylectin-2-like"/>
    <property type="match status" value="1"/>
</dbReference>
<evidence type="ECO:0000313" key="1">
    <source>
        <dbReference type="EMBL" id="GGG64499.1"/>
    </source>
</evidence>
<dbReference type="RefSeq" id="WP_188538662.1">
    <property type="nucleotide sequence ID" value="NZ_BMEQ01000019.1"/>
</dbReference>
<reference evidence="1" key="1">
    <citation type="journal article" date="2014" name="Int. J. Syst. Evol. Microbiol.">
        <title>Complete genome sequence of Corynebacterium casei LMG S-19264T (=DSM 44701T), isolated from a smear-ripened cheese.</title>
        <authorList>
            <consortium name="US DOE Joint Genome Institute (JGI-PGF)"/>
            <person name="Walter F."/>
            <person name="Albersmeier A."/>
            <person name="Kalinowski J."/>
            <person name="Ruckert C."/>
        </authorList>
    </citation>
    <scope>NUCLEOTIDE SEQUENCE</scope>
    <source>
        <strain evidence="1">CGMCC 1.12187</strain>
    </source>
</reference>
<sequence length="117" mass="12562">MTEHYDVETLASTGTSVVVSRRGLLTAGAALASLTAVGAVPAAVAAAADPPGVIYAINRSSKDLIWYRHEGRNNGTGSWANNGRGRRVGTGWDFEHVFWTVPRPHPPRASPRRDSLR</sequence>
<evidence type="ECO:0000313" key="2">
    <source>
        <dbReference type="Proteomes" id="UP000638848"/>
    </source>
</evidence>
<name>A0A917H1G3_9MICC</name>
<reference evidence="1" key="2">
    <citation type="submission" date="2020-09" db="EMBL/GenBank/DDBJ databases">
        <authorList>
            <person name="Sun Q."/>
            <person name="Zhou Y."/>
        </authorList>
    </citation>
    <scope>NUCLEOTIDE SEQUENCE</scope>
    <source>
        <strain evidence="1">CGMCC 1.12187</strain>
    </source>
</reference>
<keyword evidence="2" id="KW-1185">Reference proteome</keyword>
<protein>
    <recommendedName>
        <fullName evidence="3">Tachylectin</fullName>
    </recommendedName>
</protein>
<dbReference type="AlphaFoldDB" id="A0A917H1G3"/>
<proteinExistence type="predicted"/>